<dbReference type="InterPro" id="IPR027410">
    <property type="entry name" value="TCP-1-like_intermed_sf"/>
</dbReference>
<evidence type="ECO:0000256" key="6">
    <source>
        <dbReference type="SAM" id="MobiDB-lite"/>
    </source>
</evidence>
<dbReference type="InterPro" id="IPR027409">
    <property type="entry name" value="GroEL-like_apical_dom_sf"/>
</dbReference>
<protein>
    <submittedName>
        <fullName evidence="7">Heat shock protein 60</fullName>
    </submittedName>
</protein>
<dbReference type="Gene3D" id="3.50.7.10">
    <property type="entry name" value="GroEL"/>
    <property type="match status" value="1"/>
</dbReference>
<dbReference type="NCBIfam" id="NF009488">
    <property type="entry name" value="PRK12850.1"/>
    <property type="match status" value="1"/>
</dbReference>
<keyword evidence="4" id="KW-0143">Chaperone</keyword>
<feature type="compositionally biased region" description="Gly residues" evidence="6">
    <location>
        <begin position="591"/>
        <end position="602"/>
    </location>
</feature>
<dbReference type="GO" id="GO:0140662">
    <property type="term" value="F:ATP-dependent protein folding chaperone"/>
    <property type="evidence" value="ECO:0007669"/>
    <property type="project" value="InterPro"/>
</dbReference>
<dbReference type="EMBL" id="MCFG01000748">
    <property type="protein sequence ID" value="ORX48609.1"/>
    <property type="molecule type" value="Genomic_DNA"/>
</dbReference>
<dbReference type="GO" id="GO:0005524">
    <property type="term" value="F:ATP binding"/>
    <property type="evidence" value="ECO:0007669"/>
    <property type="project" value="UniProtKB-KW"/>
</dbReference>
<keyword evidence="3" id="KW-0067">ATP-binding</keyword>
<dbReference type="SUPFAM" id="SSF52029">
    <property type="entry name" value="GroEL apical domain-like"/>
    <property type="match status" value="1"/>
</dbReference>
<name>A0A1Y1V8M0_9FUNG</name>
<comment type="caution">
    <text evidence="7">The sequence shown here is derived from an EMBL/GenBank/DDBJ whole genome shotgun (WGS) entry which is preliminary data.</text>
</comment>
<keyword evidence="8" id="KW-1185">Reference proteome</keyword>
<dbReference type="PROSITE" id="PS00296">
    <property type="entry name" value="CHAPERONINS_CPN60"/>
    <property type="match status" value="1"/>
</dbReference>
<dbReference type="InterPro" id="IPR018370">
    <property type="entry name" value="Chaperonin_Cpn60_CS"/>
</dbReference>
<dbReference type="InterPro" id="IPR001844">
    <property type="entry name" value="Cpn60/GroEL"/>
</dbReference>
<dbReference type="Pfam" id="PF00118">
    <property type="entry name" value="Cpn60_TCP1"/>
    <property type="match status" value="1"/>
</dbReference>
<accession>A0A1Y1V8M0</accession>
<evidence type="ECO:0000313" key="7">
    <source>
        <dbReference type="EMBL" id="ORX48609.1"/>
    </source>
</evidence>
<dbReference type="CDD" id="cd03344">
    <property type="entry name" value="GroEL"/>
    <property type="match status" value="1"/>
</dbReference>
<evidence type="ECO:0000256" key="4">
    <source>
        <dbReference type="ARBA" id="ARBA00023186"/>
    </source>
</evidence>
<dbReference type="PRINTS" id="PR00298">
    <property type="entry name" value="CHAPERONIN60"/>
</dbReference>
<dbReference type="NCBIfam" id="NF000592">
    <property type="entry name" value="PRK00013.1"/>
    <property type="match status" value="1"/>
</dbReference>
<feature type="region of interest" description="Disordered" evidence="6">
    <location>
        <begin position="580"/>
        <end position="602"/>
    </location>
</feature>
<dbReference type="SUPFAM" id="SSF54849">
    <property type="entry name" value="GroEL-intermediate domain like"/>
    <property type="match status" value="1"/>
</dbReference>
<dbReference type="OrthoDB" id="1733909at2759"/>
<dbReference type="NCBIfam" id="TIGR02348">
    <property type="entry name" value="GroEL"/>
    <property type="match status" value="1"/>
</dbReference>
<dbReference type="PANTHER" id="PTHR45633">
    <property type="entry name" value="60 KDA HEAT SHOCK PROTEIN, MITOCHONDRIAL"/>
    <property type="match status" value="1"/>
</dbReference>
<dbReference type="SUPFAM" id="SSF48592">
    <property type="entry name" value="GroEL equatorial domain-like"/>
    <property type="match status" value="1"/>
</dbReference>
<evidence type="ECO:0000256" key="3">
    <source>
        <dbReference type="ARBA" id="ARBA00022840"/>
    </source>
</evidence>
<dbReference type="NCBIfam" id="NF009489">
    <property type="entry name" value="PRK12851.1"/>
    <property type="match status" value="1"/>
</dbReference>
<dbReference type="Gene3D" id="3.30.260.10">
    <property type="entry name" value="TCP-1-like chaperonin intermediate domain"/>
    <property type="match status" value="1"/>
</dbReference>
<dbReference type="InterPro" id="IPR027413">
    <property type="entry name" value="GROEL-like_equatorial_sf"/>
</dbReference>
<sequence length="602" mass="65195">MLSLKQETSKLICKNILKNSLNTSISSRIGVSVLNRRNYGTKEIIFAEEGRAKLANGVNTLAKAVSVTLGPKGRNVLIDNQYGLPKITKDGVTVAKSVALKDRFENLGARIVQDVAIKTNDYAGDGTTTATVLARAIFAEGLKNVQAGINPMDLRKGVQMAVTEVVKFLKENKQEIKTKKEIAQVGTISANNDKHIGNMLAEAMEKVGKDGVITIQEGKTMKDELVVTKGMRFNRQGFISSYFITDIKKQKCEFKNPLILISDQRISAIQDVIPALEIAAENRRPILIVAEDIEGEALAACILNKIRGQVQVCCVRSPSFGDNRRETIKDLGILVNGNVFNNDVENSLDKVELNMLGTCDTVTITKDETVFINGAGAKEEIQKRCDAIRELIANTDSEFEKKNLKERLAKLDGGVALIKVGGVSEVDVNEKIDRFVDALCATQAAVEEGIVPGGGTALLKASKVLEKLHADSFDVQLGIDIVKKAIRVPIQTIVDNAGGEGAVVAETIYNSYKVDGVKESTPNDKYEPFSYGYDAYNNQYCDMINEGIIDPVKVVRSAIVDASGVASLLTTSECMIVEKPKKKTTPPPNPGMGGMGGMGGMY</sequence>
<comment type="similarity">
    <text evidence="1 5">Belongs to the chaperonin (HSP60) family.</text>
</comment>
<dbReference type="STRING" id="1754192.A0A1Y1V8M0"/>
<reference evidence="7 8" key="1">
    <citation type="submission" date="2016-08" db="EMBL/GenBank/DDBJ databases">
        <title>A Parts List for Fungal Cellulosomes Revealed by Comparative Genomics.</title>
        <authorList>
            <consortium name="DOE Joint Genome Institute"/>
            <person name="Haitjema C.H."/>
            <person name="Gilmore S.P."/>
            <person name="Henske J.K."/>
            <person name="Solomon K.V."/>
            <person name="De Groot R."/>
            <person name="Kuo A."/>
            <person name="Mondo S.J."/>
            <person name="Salamov A.A."/>
            <person name="Labutti K."/>
            <person name="Zhao Z."/>
            <person name="Chiniquy J."/>
            <person name="Barry K."/>
            <person name="Brewer H.M."/>
            <person name="Purvine S.O."/>
            <person name="Wright A.T."/>
            <person name="Boxma B."/>
            <person name="Van Alen T."/>
            <person name="Hackstein J.H."/>
            <person name="Baker S.E."/>
            <person name="Grigoriev I.V."/>
            <person name="O'Malley M.A."/>
        </authorList>
    </citation>
    <scope>NUCLEOTIDE SEQUENCE [LARGE SCALE GENOMIC DNA]</scope>
    <source>
        <strain evidence="7 8">S4</strain>
    </source>
</reference>
<evidence type="ECO:0000256" key="5">
    <source>
        <dbReference type="RuleBase" id="RU000418"/>
    </source>
</evidence>
<dbReference type="FunFam" id="3.50.7.10:FF:000001">
    <property type="entry name" value="60 kDa chaperonin"/>
    <property type="match status" value="1"/>
</dbReference>
<evidence type="ECO:0000256" key="2">
    <source>
        <dbReference type="ARBA" id="ARBA00022741"/>
    </source>
</evidence>
<dbReference type="InterPro" id="IPR002423">
    <property type="entry name" value="Cpn60/GroEL/TCP-1"/>
</dbReference>
<dbReference type="AlphaFoldDB" id="A0A1Y1V8M0"/>
<proteinExistence type="inferred from homology"/>
<keyword evidence="7" id="KW-0346">Stress response</keyword>
<dbReference type="Proteomes" id="UP000193944">
    <property type="component" value="Unassembled WGS sequence"/>
</dbReference>
<dbReference type="GO" id="GO:0042026">
    <property type="term" value="P:protein refolding"/>
    <property type="evidence" value="ECO:0007669"/>
    <property type="project" value="InterPro"/>
</dbReference>
<dbReference type="HAMAP" id="MF_00600">
    <property type="entry name" value="CH60"/>
    <property type="match status" value="1"/>
</dbReference>
<reference evidence="7 8" key="2">
    <citation type="submission" date="2016-08" db="EMBL/GenBank/DDBJ databases">
        <title>Pervasive Adenine N6-methylation of Active Genes in Fungi.</title>
        <authorList>
            <consortium name="DOE Joint Genome Institute"/>
            <person name="Mondo S.J."/>
            <person name="Dannebaum R.O."/>
            <person name="Kuo R.C."/>
            <person name="Labutti K."/>
            <person name="Haridas S."/>
            <person name="Kuo A."/>
            <person name="Salamov A."/>
            <person name="Ahrendt S.R."/>
            <person name="Lipzen A."/>
            <person name="Sullivan W."/>
            <person name="Andreopoulos W.B."/>
            <person name="Clum A."/>
            <person name="Lindquist E."/>
            <person name="Daum C."/>
            <person name="Ramamoorthy G.K."/>
            <person name="Gryganskyi A."/>
            <person name="Culley D."/>
            <person name="Magnuson J.K."/>
            <person name="James T.Y."/>
            <person name="O'Malley M.A."/>
            <person name="Stajich J.E."/>
            <person name="Spatafora J.W."/>
            <person name="Visel A."/>
            <person name="Grigoriev I.V."/>
        </authorList>
    </citation>
    <scope>NUCLEOTIDE SEQUENCE [LARGE SCALE GENOMIC DNA]</scope>
    <source>
        <strain evidence="7 8">S4</strain>
    </source>
</reference>
<evidence type="ECO:0000256" key="1">
    <source>
        <dbReference type="ARBA" id="ARBA00006607"/>
    </source>
</evidence>
<organism evidence="7 8">
    <name type="scientific">Anaeromyces robustus</name>
    <dbReference type="NCBI Taxonomy" id="1754192"/>
    <lineage>
        <taxon>Eukaryota</taxon>
        <taxon>Fungi</taxon>
        <taxon>Fungi incertae sedis</taxon>
        <taxon>Chytridiomycota</taxon>
        <taxon>Chytridiomycota incertae sedis</taxon>
        <taxon>Neocallimastigomycetes</taxon>
        <taxon>Neocallimastigales</taxon>
        <taxon>Neocallimastigaceae</taxon>
        <taxon>Anaeromyces</taxon>
    </lineage>
</organism>
<dbReference type="NCBIfam" id="NF009487">
    <property type="entry name" value="PRK12849.1"/>
    <property type="match status" value="1"/>
</dbReference>
<dbReference type="Gene3D" id="1.10.560.10">
    <property type="entry name" value="GroEL-like equatorial domain"/>
    <property type="match status" value="1"/>
</dbReference>
<keyword evidence="2" id="KW-0547">Nucleotide-binding</keyword>
<evidence type="ECO:0000313" key="8">
    <source>
        <dbReference type="Proteomes" id="UP000193944"/>
    </source>
</evidence>
<gene>
    <name evidence="7" type="ORF">BCR32DRAFT_298624</name>
</gene>